<name>A0ABN9LTF4_9NEOB</name>
<dbReference type="PROSITE" id="PS50862">
    <property type="entry name" value="AA_TRNA_LIGASE_II"/>
    <property type="match status" value="1"/>
</dbReference>
<keyword evidence="9" id="KW-1185">Reference proteome</keyword>
<comment type="caution">
    <text evidence="8">The sequence shown here is derived from an EMBL/GenBank/DDBJ whole genome shotgun (WGS) entry which is preliminary data.</text>
</comment>
<dbReference type="CDD" id="cd00777">
    <property type="entry name" value="AspRS_core"/>
    <property type="match status" value="1"/>
</dbReference>
<dbReference type="HAMAP" id="MF_00044">
    <property type="entry name" value="Asp_tRNA_synth_type1"/>
    <property type="match status" value="1"/>
</dbReference>
<organism evidence="8 9">
    <name type="scientific">Ranitomeya imitator</name>
    <name type="common">mimic poison frog</name>
    <dbReference type="NCBI Taxonomy" id="111125"/>
    <lineage>
        <taxon>Eukaryota</taxon>
        <taxon>Metazoa</taxon>
        <taxon>Chordata</taxon>
        <taxon>Craniata</taxon>
        <taxon>Vertebrata</taxon>
        <taxon>Euteleostomi</taxon>
        <taxon>Amphibia</taxon>
        <taxon>Batrachia</taxon>
        <taxon>Anura</taxon>
        <taxon>Neobatrachia</taxon>
        <taxon>Hyloidea</taxon>
        <taxon>Dendrobatidae</taxon>
        <taxon>Dendrobatinae</taxon>
        <taxon>Ranitomeya</taxon>
    </lineage>
</organism>
<dbReference type="InterPro" id="IPR006195">
    <property type="entry name" value="aa-tRNA-synth_II"/>
</dbReference>
<dbReference type="InterPro" id="IPR004115">
    <property type="entry name" value="GAD-like_sf"/>
</dbReference>
<gene>
    <name evidence="8" type="ORF">RIMI_LOCUS11616266</name>
</gene>
<protein>
    <recommendedName>
        <fullName evidence="7">Aminoacyl-transfer RNA synthetases class-II family profile domain-containing protein</fullName>
    </recommendedName>
</protein>
<dbReference type="Pfam" id="PF01336">
    <property type="entry name" value="tRNA_anti-codon"/>
    <property type="match status" value="1"/>
</dbReference>
<dbReference type="PRINTS" id="PR01042">
    <property type="entry name" value="TRNASYNTHASP"/>
</dbReference>
<evidence type="ECO:0000256" key="4">
    <source>
        <dbReference type="ARBA" id="ARBA00022840"/>
    </source>
</evidence>
<evidence type="ECO:0000256" key="1">
    <source>
        <dbReference type="ARBA" id="ARBA00006303"/>
    </source>
</evidence>
<dbReference type="EMBL" id="CAUEEQ010026522">
    <property type="protein sequence ID" value="CAJ0947194.1"/>
    <property type="molecule type" value="Genomic_DNA"/>
</dbReference>
<dbReference type="PANTHER" id="PTHR22594:SF5">
    <property type="entry name" value="ASPARTATE--TRNA LIGASE, MITOCHONDRIAL"/>
    <property type="match status" value="1"/>
</dbReference>
<keyword evidence="3" id="KW-0547">Nucleotide-binding</keyword>
<dbReference type="Proteomes" id="UP001176940">
    <property type="component" value="Unassembled WGS sequence"/>
</dbReference>
<evidence type="ECO:0000256" key="6">
    <source>
        <dbReference type="ARBA" id="ARBA00023146"/>
    </source>
</evidence>
<sequence>MDVQMYGRMDVRHMDVANIFRSALQIIEGTCTDNRHYSITEIQFKTDTRRNEGPSRKLTNYEEKGRHERWMIEGGHDVRDSAVPFAATSLGKTQCRHHCLLQSPYRTHVVNVSEALTPVREEAPAPARSARLSSPPPPPPLLTVHRALCRPPPPFWRLHFFKICPGNYLSPKRRRGLEHKPTPNDVIEELCLCAPSKHGRCERPDWNAFGSNGARDCSSSSSFDCAWVRFGFTRTLVSLARRRRRRNVTGQIMALRTGVKLFLSCSFLRRRPGIRTLCVTHRSNAGSIPTSHQPPRTSDFSSFAFRSHTCGELRPAHVGQEVTLCGWLQYQRHDLFLVLRDSHGLIQVVLPADVEGSRLKEMTSAVPLESVLLVKGTVIPRPSGQQNPTMATGAIEVEAKEVRVLNACRKLPFEIKDSVKKSESLRMQYRYLDLRSAQLQHNLRLRSTMVMRMREYLCNQHGFVDVETPTLFKKTPGGAKEFLVPTQEPGKFYSLPQSPQQFKQLLMVGGLDRYFQVARCYRDEGSRPDRQPEFTQVDIEMSFVDQLGIQRLVEGLLRYSWPEEKGTLPDPFPMMSYAEAMSSYGVDKPDTRFQMKITDVTEQIRTLPLRFIKEALGKPQGCVKAIRVPDGAIYLKGKALDSILQMIRDQCKQEVLAVIVGSDGAWRSPLGKNLTEELQKALADDSGATAEDLLLLAAGPRDAACTALGKLRLEVASRLEECGVPLRDPNTFHFLWVVDFPLFLPKEENPGELESAHHPFTAPHPDDMELLYQDPAKVRSQHYDLVLNGNEVGGGSIRIHNSEFQRWVLQDVLKEDATLLSHLLEALESGAPPHGGIALGLDRLISVIVGAQSIRDVIAFPKSFRGHDLMSKAPDYVLSADLESYHIQVTSK</sequence>
<dbReference type="InterPro" id="IPR029351">
    <property type="entry name" value="GAD_dom"/>
</dbReference>
<dbReference type="PANTHER" id="PTHR22594">
    <property type="entry name" value="ASPARTYL/LYSYL-TRNA SYNTHETASE"/>
    <property type="match status" value="1"/>
</dbReference>
<keyword evidence="6" id="KW-0030">Aminoacyl-tRNA synthetase</keyword>
<reference evidence="8" key="1">
    <citation type="submission" date="2023-07" db="EMBL/GenBank/DDBJ databases">
        <authorList>
            <person name="Stuckert A."/>
        </authorList>
    </citation>
    <scope>NUCLEOTIDE SEQUENCE</scope>
</reference>
<dbReference type="SUPFAM" id="SSF55681">
    <property type="entry name" value="Class II aaRS and biotin synthetases"/>
    <property type="match status" value="1"/>
</dbReference>
<dbReference type="Gene3D" id="3.30.1360.30">
    <property type="entry name" value="GAD-like domain"/>
    <property type="match status" value="1"/>
</dbReference>
<dbReference type="InterPro" id="IPR004365">
    <property type="entry name" value="NA-bd_OB_tRNA"/>
</dbReference>
<evidence type="ECO:0000259" key="7">
    <source>
        <dbReference type="PROSITE" id="PS50862"/>
    </source>
</evidence>
<dbReference type="NCBIfam" id="TIGR00459">
    <property type="entry name" value="aspS_bact"/>
    <property type="match status" value="1"/>
</dbReference>
<feature type="domain" description="Aminoacyl-transfer RNA synthetases class-II family profile" evidence="7">
    <location>
        <begin position="443"/>
        <end position="874"/>
    </location>
</feature>
<evidence type="ECO:0000313" key="9">
    <source>
        <dbReference type="Proteomes" id="UP001176940"/>
    </source>
</evidence>
<evidence type="ECO:0000313" key="8">
    <source>
        <dbReference type="EMBL" id="CAJ0947194.1"/>
    </source>
</evidence>
<dbReference type="InterPro" id="IPR004364">
    <property type="entry name" value="Aa-tRNA-synt_II"/>
</dbReference>
<dbReference type="InterPro" id="IPR045864">
    <property type="entry name" value="aa-tRNA-synth_II/BPL/LPL"/>
</dbReference>
<proteinExistence type="inferred from homology"/>
<keyword evidence="2" id="KW-0436">Ligase</keyword>
<accession>A0ABN9LTF4</accession>
<dbReference type="InterPro" id="IPR047090">
    <property type="entry name" value="AspRS_core"/>
</dbReference>
<evidence type="ECO:0000256" key="3">
    <source>
        <dbReference type="ARBA" id="ARBA00022741"/>
    </source>
</evidence>
<dbReference type="SUPFAM" id="SSF55261">
    <property type="entry name" value="GAD domain-like"/>
    <property type="match status" value="1"/>
</dbReference>
<dbReference type="Pfam" id="PF00152">
    <property type="entry name" value="tRNA-synt_2"/>
    <property type="match status" value="1"/>
</dbReference>
<dbReference type="InterPro" id="IPR012340">
    <property type="entry name" value="NA-bd_OB-fold"/>
</dbReference>
<keyword evidence="4" id="KW-0067">ATP-binding</keyword>
<comment type="similarity">
    <text evidence="1">Belongs to the class-II aminoacyl-tRNA synthetase family. Type 1 subfamily.</text>
</comment>
<dbReference type="NCBIfam" id="NF001750">
    <property type="entry name" value="PRK00476.1"/>
    <property type="match status" value="1"/>
</dbReference>
<dbReference type="CDD" id="cd04317">
    <property type="entry name" value="EcAspRS_like_N"/>
    <property type="match status" value="1"/>
</dbReference>
<keyword evidence="5" id="KW-0648">Protein biosynthesis</keyword>
<dbReference type="Gene3D" id="2.40.50.140">
    <property type="entry name" value="Nucleic acid-binding proteins"/>
    <property type="match status" value="1"/>
</dbReference>
<dbReference type="InterPro" id="IPR004524">
    <property type="entry name" value="Asp-tRNA-ligase_1"/>
</dbReference>
<evidence type="ECO:0000256" key="5">
    <source>
        <dbReference type="ARBA" id="ARBA00022917"/>
    </source>
</evidence>
<evidence type="ECO:0000256" key="2">
    <source>
        <dbReference type="ARBA" id="ARBA00022598"/>
    </source>
</evidence>
<dbReference type="SUPFAM" id="SSF50249">
    <property type="entry name" value="Nucleic acid-binding proteins"/>
    <property type="match status" value="1"/>
</dbReference>
<dbReference type="Gene3D" id="3.30.930.10">
    <property type="entry name" value="Bira Bifunctional Protein, Domain 2"/>
    <property type="match status" value="1"/>
</dbReference>
<dbReference type="InterPro" id="IPR002312">
    <property type="entry name" value="Asp/Asn-tRNA-synth_IIb"/>
</dbReference>
<dbReference type="Pfam" id="PF02938">
    <property type="entry name" value="GAD"/>
    <property type="match status" value="1"/>
</dbReference>
<dbReference type="InterPro" id="IPR047089">
    <property type="entry name" value="Asp-tRNA-ligase_1_N"/>
</dbReference>